<dbReference type="RefSeq" id="WP_068491826.1">
    <property type="nucleotide sequence ID" value="NZ_LWQT01000048.1"/>
</dbReference>
<evidence type="ECO:0000313" key="3">
    <source>
        <dbReference type="EMBL" id="OAN51100.1"/>
    </source>
</evidence>
<feature type="domain" description="Lipid/polyisoprenoid-binding YceI-like" evidence="2">
    <location>
        <begin position="22"/>
        <end position="182"/>
    </location>
</feature>
<comment type="caution">
    <text evidence="3">The sequence shown here is derived from an EMBL/GenBank/DDBJ whole genome shotgun (WGS) entry which is preliminary data.</text>
</comment>
<gene>
    <name evidence="3" type="ORF">A6A04_16875</name>
</gene>
<dbReference type="InterPro" id="IPR036761">
    <property type="entry name" value="TTHA0802/YceI-like_sf"/>
</dbReference>
<evidence type="ECO:0000259" key="2">
    <source>
        <dbReference type="SMART" id="SM00867"/>
    </source>
</evidence>
<name>A0A178MQE3_9PROT</name>
<dbReference type="AlphaFoldDB" id="A0A178MQE3"/>
<organism evidence="3 4">
    <name type="scientific">Paramagnetospirillum marisnigri</name>
    <dbReference type="NCBI Taxonomy" id="1285242"/>
    <lineage>
        <taxon>Bacteria</taxon>
        <taxon>Pseudomonadati</taxon>
        <taxon>Pseudomonadota</taxon>
        <taxon>Alphaproteobacteria</taxon>
        <taxon>Rhodospirillales</taxon>
        <taxon>Magnetospirillaceae</taxon>
        <taxon>Paramagnetospirillum</taxon>
    </lineage>
</organism>
<keyword evidence="4" id="KW-1185">Reference proteome</keyword>
<evidence type="ECO:0000256" key="1">
    <source>
        <dbReference type="SAM" id="SignalP"/>
    </source>
</evidence>
<dbReference type="STRING" id="1285242.A6A04_16875"/>
<feature type="chain" id="PRO_5008092121" evidence="1">
    <location>
        <begin position="21"/>
        <end position="185"/>
    </location>
</feature>
<dbReference type="SMART" id="SM00867">
    <property type="entry name" value="YceI"/>
    <property type="match status" value="1"/>
</dbReference>
<dbReference type="Proteomes" id="UP000078428">
    <property type="component" value="Unassembled WGS sequence"/>
</dbReference>
<dbReference type="SUPFAM" id="SSF101874">
    <property type="entry name" value="YceI-like"/>
    <property type="match status" value="1"/>
</dbReference>
<dbReference type="EMBL" id="LWQT01000048">
    <property type="protein sequence ID" value="OAN51100.1"/>
    <property type="molecule type" value="Genomic_DNA"/>
</dbReference>
<dbReference type="Gene3D" id="2.40.128.110">
    <property type="entry name" value="Lipid/polyisoprenoid-binding, YceI-like"/>
    <property type="match status" value="1"/>
</dbReference>
<dbReference type="Pfam" id="PF04264">
    <property type="entry name" value="YceI"/>
    <property type="match status" value="1"/>
</dbReference>
<keyword evidence="1" id="KW-0732">Signal</keyword>
<dbReference type="PANTHER" id="PTHR34406">
    <property type="entry name" value="PROTEIN YCEI"/>
    <property type="match status" value="1"/>
</dbReference>
<dbReference type="OrthoDB" id="1247465at2"/>
<dbReference type="PANTHER" id="PTHR34406:SF1">
    <property type="entry name" value="PROTEIN YCEI"/>
    <property type="match status" value="1"/>
</dbReference>
<sequence>MKAILMLAAALMVCGGTADAAQWQIDPAKSRLGFVGKQGGSPFDGRFTRWSGNIDFDPANPGAGKAAIDIDMASAVTGDREKDGAIPESDWFDVKSFPRARFEAASFRAKGGNAFEAVGSLSIRGVKKEVVLPFTLEISGDAARAKGRLDLIRTDYGVGQGVWKSGDTVALEVAVTVDLVADRKP</sequence>
<reference evidence="3 4" key="1">
    <citation type="submission" date="2016-04" db="EMBL/GenBank/DDBJ databases">
        <title>Draft genome sequence of freshwater magnetotactic bacteria Magnetospirillum marisnigri SP-1 and Magnetospirillum moscoviense BB-1.</title>
        <authorList>
            <person name="Koziaeva V."/>
            <person name="Dziuba M.V."/>
            <person name="Ivanov T.M."/>
            <person name="Kuznetsov B."/>
            <person name="Grouzdev D.S."/>
        </authorList>
    </citation>
    <scope>NUCLEOTIDE SEQUENCE [LARGE SCALE GENOMIC DNA]</scope>
    <source>
        <strain evidence="3 4">SP-1</strain>
    </source>
</reference>
<proteinExistence type="predicted"/>
<evidence type="ECO:0000313" key="4">
    <source>
        <dbReference type="Proteomes" id="UP000078428"/>
    </source>
</evidence>
<accession>A0A178MQE3</accession>
<protein>
    <submittedName>
        <fullName evidence="3">Polyisoprenoid-binding protein</fullName>
    </submittedName>
</protein>
<dbReference type="InterPro" id="IPR007372">
    <property type="entry name" value="Lipid/polyisoprenoid-bd_YceI"/>
</dbReference>
<feature type="signal peptide" evidence="1">
    <location>
        <begin position="1"/>
        <end position="20"/>
    </location>
</feature>